<dbReference type="SMART" id="SM00345">
    <property type="entry name" value="HTH_GNTR"/>
    <property type="match status" value="1"/>
</dbReference>
<proteinExistence type="predicted"/>
<name>A0A174J7Z9_9FIRM</name>
<dbReference type="Pfam" id="PF07729">
    <property type="entry name" value="FCD"/>
    <property type="match status" value="1"/>
</dbReference>
<dbReference type="InterPro" id="IPR000524">
    <property type="entry name" value="Tscrpt_reg_HTH_GntR"/>
</dbReference>
<dbReference type="PANTHER" id="PTHR43537:SF5">
    <property type="entry name" value="UXU OPERON TRANSCRIPTIONAL REGULATOR"/>
    <property type="match status" value="1"/>
</dbReference>
<dbReference type="GO" id="GO:0003677">
    <property type="term" value="F:DNA binding"/>
    <property type="evidence" value="ECO:0007669"/>
    <property type="project" value="UniProtKB-KW"/>
</dbReference>
<dbReference type="InterPro" id="IPR036388">
    <property type="entry name" value="WH-like_DNA-bd_sf"/>
</dbReference>
<keyword evidence="3" id="KW-0804">Transcription</keyword>
<dbReference type="Gene3D" id="1.10.10.10">
    <property type="entry name" value="Winged helix-like DNA-binding domain superfamily/Winged helix DNA-binding domain"/>
    <property type="match status" value="1"/>
</dbReference>
<keyword evidence="5" id="KW-0670">Pyruvate</keyword>
<dbReference type="SMART" id="SM00895">
    <property type="entry name" value="FCD"/>
    <property type="match status" value="1"/>
</dbReference>
<dbReference type="STRING" id="39482.ERS852491_03834"/>
<reference evidence="5 6" key="1">
    <citation type="submission" date="2015-09" db="EMBL/GenBank/DDBJ databases">
        <authorList>
            <consortium name="Pathogen Informatics"/>
        </authorList>
    </citation>
    <scope>NUCLEOTIDE SEQUENCE [LARGE SCALE GENOMIC DNA]</scope>
    <source>
        <strain evidence="5 6">2789STDY5834876</strain>
    </source>
</reference>
<dbReference type="PRINTS" id="PR00035">
    <property type="entry name" value="HTHGNTR"/>
</dbReference>
<dbReference type="PROSITE" id="PS50949">
    <property type="entry name" value="HTH_GNTR"/>
    <property type="match status" value="1"/>
</dbReference>
<dbReference type="EMBL" id="CYZU01000046">
    <property type="protein sequence ID" value="CUO95804.1"/>
    <property type="molecule type" value="Genomic_DNA"/>
</dbReference>
<feature type="domain" description="HTH gntR-type" evidence="4">
    <location>
        <begin position="9"/>
        <end position="77"/>
    </location>
</feature>
<dbReference type="InterPro" id="IPR008920">
    <property type="entry name" value="TF_FadR/GntR_C"/>
</dbReference>
<keyword evidence="2" id="KW-0238">DNA-binding</keyword>
<evidence type="ECO:0000256" key="3">
    <source>
        <dbReference type="ARBA" id="ARBA00023163"/>
    </source>
</evidence>
<dbReference type="Gene3D" id="1.20.120.530">
    <property type="entry name" value="GntR ligand-binding domain-like"/>
    <property type="match status" value="1"/>
</dbReference>
<evidence type="ECO:0000313" key="6">
    <source>
        <dbReference type="Proteomes" id="UP000095544"/>
    </source>
</evidence>
<dbReference type="Proteomes" id="UP000095544">
    <property type="component" value="Unassembled WGS sequence"/>
</dbReference>
<dbReference type="SUPFAM" id="SSF48008">
    <property type="entry name" value="GntR ligand-binding domain-like"/>
    <property type="match status" value="1"/>
</dbReference>
<dbReference type="CDD" id="cd07377">
    <property type="entry name" value="WHTH_GntR"/>
    <property type="match status" value="1"/>
</dbReference>
<dbReference type="InterPro" id="IPR011711">
    <property type="entry name" value="GntR_C"/>
</dbReference>
<dbReference type="SUPFAM" id="SSF46785">
    <property type="entry name" value="Winged helix' DNA-binding domain"/>
    <property type="match status" value="1"/>
</dbReference>
<sequence>MEFQKISSPSLRDLFVEQLEHLILSGKLKIGEKLPPERQLAEMMQVSRAVVNSGLGELERKGFLNVKPRVGTFVADYRRKGTLDTLLSIMKYNGGKIRNEEIRSILEVRIALDTLVAQLCIDRITEEEIQLLRDKIEQIKDAQSIGEASQAAFEFQHEFALLSHNTLIPLIFQSFRAPVFTLWERFCTLYGIPVLYENNYKLWTFIRDRDTQGAVDWIQDSVRESIDGNRTLYYD</sequence>
<dbReference type="AlphaFoldDB" id="A0A174J7Z9"/>
<dbReference type="InterPro" id="IPR036390">
    <property type="entry name" value="WH_DNA-bd_sf"/>
</dbReference>
<evidence type="ECO:0000256" key="2">
    <source>
        <dbReference type="ARBA" id="ARBA00023125"/>
    </source>
</evidence>
<evidence type="ECO:0000256" key="1">
    <source>
        <dbReference type="ARBA" id="ARBA00023015"/>
    </source>
</evidence>
<dbReference type="OrthoDB" id="9799482at2"/>
<accession>A0A174J7Z9</accession>
<gene>
    <name evidence="5" type="primary">pdhR_1</name>
    <name evidence="5" type="ORF">ERS852491_03834</name>
</gene>
<dbReference type="Pfam" id="PF00392">
    <property type="entry name" value="GntR"/>
    <property type="match status" value="1"/>
</dbReference>
<dbReference type="RefSeq" id="WP_050640414.1">
    <property type="nucleotide sequence ID" value="NZ_CABKUE010000008.1"/>
</dbReference>
<evidence type="ECO:0000313" key="5">
    <source>
        <dbReference type="EMBL" id="CUO95804.1"/>
    </source>
</evidence>
<keyword evidence="1" id="KW-0805">Transcription regulation</keyword>
<organism evidence="5 6">
    <name type="scientific">Faecalicatena contorta</name>
    <dbReference type="NCBI Taxonomy" id="39482"/>
    <lineage>
        <taxon>Bacteria</taxon>
        <taxon>Bacillati</taxon>
        <taxon>Bacillota</taxon>
        <taxon>Clostridia</taxon>
        <taxon>Lachnospirales</taxon>
        <taxon>Lachnospiraceae</taxon>
        <taxon>Faecalicatena</taxon>
    </lineage>
</organism>
<dbReference type="GO" id="GO:0003700">
    <property type="term" value="F:DNA-binding transcription factor activity"/>
    <property type="evidence" value="ECO:0007669"/>
    <property type="project" value="InterPro"/>
</dbReference>
<protein>
    <submittedName>
        <fullName evidence="5">Pyruvate dehydrogenase complex repressor</fullName>
    </submittedName>
</protein>
<dbReference type="PANTHER" id="PTHR43537">
    <property type="entry name" value="TRANSCRIPTIONAL REGULATOR, GNTR FAMILY"/>
    <property type="match status" value="1"/>
</dbReference>
<evidence type="ECO:0000259" key="4">
    <source>
        <dbReference type="PROSITE" id="PS50949"/>
    </source>
</evidence>